<dbReference type="OrthoDB" id="992019at2759"/>
<dbReference type="SUPFAM" id="SSF54928">
    <property type="entry name" value="RNA-binding domain, RBD"/>
    <property type="match status" value="1"/>
</dbReference>
<keyword evidence="4" id="KW-1185">Reference proteome</keyword>
<dbReference type="PANTHER" id="PTHR15481:SF0">
    <property type="entry name" value="LD23870P-RELATED"/>
    <property type="match status" value="1"/>
</dbReference>
<dbReference type="InterPro" id="IPR000504">
    <property type="entry name" value="RRM_dom"/>
</dbReference>
<evidence type="ECO:0000313" key="4">
    <source>
        <dbReference type="Proteomes" id="UP000515121"/>
    </source>
</evidence>
<evidence type="ECO:0000313" key="5">
    <source>
        <dbReference type="RefSeq" id="XP_022753670.1"/>
    </source>
</evidence>
<dbReference type="KEGG" id="dzi:111301983"/>
<dbReference type="AlphaFoldDB" id="A0A6P5ZMQ8"/>
<dbReference type="Gene3D" id="3.30.70.330">
    <property type="match status" value="1"/>
</dbReference>
<dbReference type="RefSeq" id="XP_022753670.1">
    <property type="nucleotide sequence ID" value="XM_022897935.1"/>
</dbReference>
<gene>
    <name evidence="5" type="primary">LOC111301983</name>
</gene>
<dbReference type="PANTHER" id="PTHR15481">
    <property type="entry name" value="RIBONUCLEIC ACID BINDING PROTEIN S1"/>
    <property type="match status" value="1"/>
</dbReference>
<dbReference type="Proteomes" id="UP000515121">
    <property type="component" value="Unplaced"/>
</dbReference>
<dbReference type="GeneID" id="111301983"/>
<dbReference type="SMART" id="SM00360">
    <property type="entry name" value="RRM"/>
    <property type="match status" value="1"/>
</dbReference>
<accession>A0A6P5ZMQ8</accession>
<dbReference type="GO" id="GO:0005737">
    <property type="term" value="C:cytoplasm"/>
    <property type="evidence" value="ECO:0007669"/>
    <property type="project" value="TreeGrafter"/>
</dbReference>
<protein>
    <submittedName>
        <fullName evidence="5">Uncharacterized protein LOC111301983</fullName>
    </submittedName>
</protein>
<dbReference type="InterPro" id="IPR012677">
    <property type="entry name" value="Nucleotide-bd_a/b_plait_sf"/>
</dbReference>
<dbReference type="Pfam" id="PF00076">
    <property type="entry name" value="RRM_1"/>
    <property type="match status" value="1"/>
</dbReference>
<sequence length="203" mass="23791">MRAKTVGKEIVTMFVNNLPDNIHWIWLTTIFQRFGYIVDVFIPRNRSKTGKRFGFVRFTSFEEAKKAVLCLNGVWLVDHKIDANIARFAQRNSFWRKRKVPEAKAEVGTRVTERTETNSNNPECEKLFHYEEESYMGEINNETLHWLSRTVVGVSKCFTKSNVISEQFKMEGVFGLNVRKLSVKQFLINFDNTEMFEGMKNDE</sequence>
<dbReference type="GO" id="GO:0003723">
    <property type="term" value="F:RNA binding"/>
    <property type="evidence" value="ECO:0007669"/>
    <property type="project" value="UniProtKB-UniRule"/>
</dbReference>
<dbReference type="GO" id="GO:0005654">
    <property type="term" value="C:nucleoplasm"/>
    <property type="evidence" value="ECO:0007669"/>
    <property type="project" value="TreeGrafter"/>
</dbReference>
<dbReference type="GO" id="GO:0000398">
    <property type="term" value="P:mRNA splicing, via spliceosome"/>
    <property type="evidence" value="ECO:0007669"/>
    <property type="project" value="TreeGrafter"/>
</dbReference>
<evidence type="ECO:0000256" key="2">
    <source>
        <dbReference type="PROSITE-ProRule" id="PRU00176"/>
    </source>
</evidence>
<feature type="domain" description="RRM" evidence="3">
    <location>
        <begin position="11"/>
        <end position="88"/>
    </location>
</feature>
<dbReference type="GO" id="GO:0061574">
    <property type="term" value="C:ASAP complex"/>
    <property type="evidence" value="ECO:0007669"/>
    <property type="project" value="TreeGrafter"/>
</dbReference>
<dbReference type="PROSITE" id="PS50102">
    <property type="entry name" value="RRM"/>
    <property type="match status" value="1"/>
</dbReference>
<organism evidence="4 5">
    <name type="scientific">Durio zibethinus</name>
    <name type="common">Durian</name>
    <dbReference type="NCBI Taxonomy" id="66656"/>
    <lineage>
        <taxon>Eukaryota</taxon>
        <taxon>Viridiplantae</taxon>
        <taxon>Streptophyta</taxon>
        <taxon>Embryophyta</taxon>
        <taxon>Tracheophyta</taxon>
        <taxon>Spermatophyta</taxon>
        <taxon>Magnoliopsida</taxon>
        <taxon>eudicotyledons</taxon>
        <taxon>Gunneridae</taxon>
        <taxon>Pentapetalae</taxon>
        <taxon>rosids</taxon>
        <taxon>malvids</taxon>
        <taxon>Malvales</taxon>
        <taxon>Malvaceae</taxon>
        <taxon>Helicteroideae</taxon>
        <taxon>Durio</taxon>
    </lineage>
</organism>
<dbReference type="InterPro" id="IPR035979">
    <property type="entry name" value="RBD_domain_sf"/>
</dbReference>
<dbReference type="CDD" id="cd00590">
    <property type="entry name" value="RRM_SF"/>
    <property type="match status" value="1"/>
</dbReference>
<keyword evidence="1 2" id="KW-0694">RNA-binding</keyword>
<proteinExistence type="predicted"/>
<reference evidence="5" key="1">
    <citation type="submission" date="2025-08" db="UniProtKB">
        <authorList>
            <consortium name="RefSeq"/>
        </authorList>
    </citation>
    <scope>IDENTIFICATION</scope>
    <source>
        <tissue evidence="5">Fruit stalk</tissue>
    </source>
</reference>
<evidence type="ECO:0000259" key="3">
    <source>
        <dbReference type="PROSITE" id="PS50102"/>
    </source>
</evidence>
<name>A0A6P5ZMQ8_DURZI</name>
<evidence type="ECO:0000256" key="1">
    <source>
        <dbReference type="ARBA" id="ARBA00022884"/>
    </source>
</evidence>